<accession>A0A4C1WAI6</accession>
<keyword evidence="2" id="KW-1185">Reference proteome</keyword>
<reference evidence="1 2" key="1">
    <citation type="journal article" date="2019" name="Commun. Biol.">
        <title>The bagworm genome reveals a unique fibroin gene that provides high tensile strength.</title>
        <authorList>
            <person name="Kono N."/>
            <person name="Nakamura H."/>
            <person name="Ohtoshi R."/>
            <person name="Tomita M."/>
            <person name="Numata K."/>
            <person name="Arakawa K."/>
        </authorList>
    </citation>
    <scope>NUCLEOTIDE SEQUENCE [LARGE SCALE GENOMIC DNA]</scope>
</reference>
<name>A0A4C1WAI6_EUMVA</name>
<protein>
    <submittedName>
        <fullName evidence="1">Uncharacterized protein</fullName>
    </submittedName>
</protein>
<proteinExistence type="predicted"/>
<dbReference type="EMBL" id="BGZK01000516">
    <property type="protein sequence ID" value="GBP48051.1"/>
    <property type="molecule type" value="Genomic_DNA"/>
</dbReference>
<comment type="caution">
    <text evidence="1">The sequence shown here is derived from an EMBL/GenBank/DDBJ whole genome shotgun (WGS) entry which is preliminary data.</text>
</comment>
<evidence type="ECO:0000313" key="1">
    <source>
        <dbReference type="EMBL" id="GBP48051.1"/>
    </source>
</evidence>
<gene>
    <name evidence="1" type="ORF">EVAR_85663_1</name>
</gene>
<sequence>MQIRDATFAFKPNAGPLYALQRALAVVTHRYAIVLSRGLHAYFVRVLLTFHKNRDVRVLPELKAREYFSPIGPILLSSTNINPPWKTFIGATVILVLCQVVADLAHDFARPNDL</sequence>
<evidence type="ECO:0000313" key="2">
    <source>
        <dbReference type="Proteomes" id="UP000299102"/>
    </source>
</evidence>
<organism evidence="1 2">
    <name type="scientific">Eumeta variegata</name>
    <name type="common">Bagworm moth</name>
    <name type="synonym">Eumeta japonica</name>
    <dbReference type="NCBI Taxonomy" id="151549"/>
    <lineage>
        <taxon>Eukaryota</taxon>
        <taxon>Metazoa</taxon>
        <taxon>Ecdysozoa</taxon>
        <taxon>Arthropoda</taxon>
        <taxon>Hexapoda</taxon>
        <taxon>Insecta</taxon>
        <taxon>Pterygota</taxon>
        <taxon>Neoptera</taxon>
        <taxon>Endopterygota</taxon>
        <taxon>Lepidoptera</taxon>
        <taxon>Glossata</taxon>
        <taxon>Ditrysia</taxon>
        <taxon>Tineoidea</taxon>
        <taxon>Psychidae</taxon>
        <taxon>Oiketicinae</taxon>
        <taxon>Eumeta</taxon>
    </lineage>
</organism>
<dbReference type="Proteomes" id="UP000299102">
    <property type="component" value="Unassembled WGS sequence"/>
</dbReference>
<dbReference type="AlphaFoldDB" id="A0A4C1WAI6"/>